<dbReference type="RefSeq" id="WP_162671904.1">
    <property type="nucleotide sequence ID" value="NZ_LR593886.1"/>
</dbReference>
<gene>
    <name evidence="3" type="ORF">SOIL9_84920</name>
</gene>
<dbReference type="SUPFAM" id="SSF56801">
    <property type="entry name" value="Acetyl-CoA synthetase-like"/>
    <property type="match status" value="1"/>
</dbReference>
<feature type="domain" description="AMP-dependent synthetase/ligase" evidence="2">
    <location>
        <begin position="12"/>
        <end position="463"/>
    </location>
</feature>
<dbReference type="KEGG" id="gms:SOIL9_84920"/>
<dbReference type="PANTHER" id="PTHR43767">
    <property type="entry name" value="LONG-CHAIN-FATTY-ACID--COA LIGASE"/>
    <property type="match status" value="1"/>
</dbReference>
<dbReference type="Gene3D" id="3.40.50.12780">
    <property type="entry name" value="N-terminal domain of ligase-like"/>
    <property type="match status" value="1"/>
</dbReference>
<dbReference type="InterPro" id="IPR050237">
    <property type="entry name" value="ATP-dep_AMP-bd_enzyme"/>
</dbReference>
<dbReference type="EMBL" id="LR593886">
    <property type="protein sequence ID" value="VTR99514.1"/>
    <property type="molecule type" value="Genomic_DNA"/>
</dbReference>
<dbReference type="GO" id="GO:0016874">
    <property type="term" value="F:ligase activity"/>
    <property type="evidence" value="ECO:0007669"/>
    <property type="project" value="UniProtKB-KW"/>
</dbReference>
<evidence type="ECO:0000313" key="4">
    <source>
        <dbReference type="Proteomes" id="UP000464178"/>
    </source>
</evidence>
<dbReference type="Pfam" id="PF00501">
    <property type="entry name" value="AMP-binding"/>
    <property type="match status" value="1"/>
</dbReference>
<protein>
    <recommendedName>
        <fullName evidence="2">AMP-dependent synthetase/ligase domain-containing protein</fullName>
    </recommendedName>
</protein>
<dbReference type="InterPro" id="IPR020845">
    <property type="entry name" value="AMP-binding_CS"/>
</dbReference>
<dbReference type="PROSITE" id="PS00455">
    <property type="entry name" value="AMP_BINDING"/>
    <property type="match status" value="1"/>
</dbReference>
<evidence type="ECO:0000256" key="1">
    <source>
        <dbReference type="SAM" id="MobiDB-lite"/>
    </source>
</evidence>
<feature type="region of interest" description="Disordered" evidence="1">
    <location>
        <begin position="286"/>
        <end position="306"/>
    </location>
</feature>
<dbReference type="InterPro" id="IPR000873">
    <property type="entry name" value="AMP-dep_synth/lig_dom"/>
</dbReference>
<dbReference type="InterPro" id="IPR042099">
    <property type="entry name" value="ANL_N_sf"/>
</dbReference>
<dbReference type="AlphaFoldDB" id="A0A6P2DHU9"/>
<accession>A0A6P2DHU9</accession>
<dbReference type="PANTHER" id="PTHR43767:SF1">
    <property type="entry name" value="NONRIBOSOMAL PEPTIDE SYNTHASE PES1 (EUROFUNG)-RELATED"/>
    <property type="match status" value="1"/>
</dbReference>
<proteinExistence type="predicted"/>
<keyword evidence="4" id="KW-1185">Reference proteome</keyword>
<keyword evidence="3" id="KW-0436">Ligase</keyword>
<evidence type="ECO:0000259" key="2">
    <source>
        <dbReference type="Pfam" id="PF00501"/>
    </source>
</evidence>
<dbReference type="Proteomes" id="UP000464178">
    <property type="component" value="Chromosome"/>
</dbReference>
<sequence>MANPSLNVASHLERMAAQHPAQVAIHAPIGRVNADGPTEHRAITFLELNADSDAIAHGLASIGVVRGTRTALMVPPAPDFFALTFALLKIGAVPVFIDPGMGVKNLGKCLAEAEPEAFIGIAKAHVARRVLGWARKTLRTTVNVGQWRFYCHTSLERLREMGRTRGAYHIPEPGATEPAAILFTSGSTGVAKGVVYTHGIFAAQVELLKATYGIEPGEIDLCTFPLFALFGPALGMTCVIPDMNASRPAQINPHKAAAQIKQFGVTNMFGSPAVIRRLGELVGEGPTDLAGKPLVEPTPPSPLPEEKGELARETAVLEATSADNSVCPLPEGKGDGGGGSTCDTRGRLSSLRRVISAGAPASAASLERFVRLLPGGVEVFTPYGATEALPVANIGSREILGETRSLTERGRGVCVGRPVGGVEVYVIRISDEPIAEWSDSLLAAPSEVGEFVVRGPIVTRQYYNRPDATKLAKIRDPKTGDVLHRMGDVGYLDDHGRLWFCGRKSHRVTTPHGTLFTDMVEPVFNRCEQVARTALVGVTRGGVTYPVLCVELPDYRALTDHYPALKKRLPTPEAIKTKLRQRAGATFHTERITYLLHPGTFPVDVRHNSKIFREKLAVWADKQLGPKWTPEAQA</sequence>
<reference evidence="3 4" key="1">
    <citation type="submission" date="2019-05" db="EMBL/GenBank/DDBJ databases">
        <authorList>
            <consortium name="Science for Life Laboratories"/>
        </authorList>
    </citation>
    <scope>NUCLEOTIDE SEQUENCE [LARGE SCALE GENOMIC DNA]</scope>
    <source>
        <strain evidence="3">Soil9</strain>
    </source>
</reference>
<name>A0A6P2DHU9_9BACT</name>
<organism evidence="3 4">
    <name type="scientific">Gemmata massiliana</name>
    <dbReference type="NCBI Taxonomy" id="1210884"/>
    <lineage>
        <taxon>Bacteria</taxon>
        <taxon>Pseudomonadati</taxon>
        <taxon>Planctomycetota</taxon>
        <taxon>Planctomycetia</taxon>
        <taxon>Gemmatales</taxon>
        <taxon>Gemmataceae</taxon>
        <taxon>Gemmata</taxon>
    </lineage>
</organism>
<evidence type="ECO:0000313" key="3">
    <source>
        <dbReference type="EMBL" id="VTR99514.1"/>
    </source>
</evidence>